<keyword evidence="2" id="KW-1185">Reference proteome</keyword>
<dbReference type="InterPro" id="IPR026989">
    <property type="entry name" value="TnpV"/>
</dbReference>
<evidence type="ECO:0000313" key="1">
    <source>
        <dbReference type="EMBL" id="KAB1438503.1"/>
    </source>
</evidence>
<dbReference type="Pfam" id="PF14198">
    <property type="entry name" value="TnpV"/>
    <property type="match status" value="1"/>
</dbReference>
<comment type="caution">
    <text evidence="1">The sequence shown here is derived from an EMBL/GenBank/DDBJ whole genome shotgun (WGS) entry which is preliminary data.</text>
</comment>
<dbReference type="OrthoDB" id="2063206at2"/>
<organism evidence="1 2">
    <name type="scientific">Candidatus Galacturonatibacter soehngenii</name>
    <dbReference type="NCBI Taxonomy" id="2307010"/>
    <lineage>
        <taxon>Bacteria</taxon>
        <taxon>Bacillati</taxon>
        <taxon>Bacillota</taxon>
        <taxon>Clostridia</taxon>
        <taxon>Lachnospirales</taxon>
        <taxon>Lachnospiraceae</taxon>
        <taxon>Candidatus Galacturonatibacter</taxon>
    </lineage>
</organism>
<dbReference type="AlphaFoldDB" id="A0A7V7QKW3"/>
<dbReference type="RefSeq" id="WP_151146055.1">
    <property type="nucleotide sequence ID" value="NZ_WAGX01000005.1"/>
</dbReference>
<dbReference type="EMBL" id="WAGX01000005">
    <property type="protein sequence ID" value="KAB1438503.1"/>
    <property type="molecule type" value="Genomic_DNA"/>
</dbReference>
<reference evidence="1 2" key="1">
    <citation type="submission" date="2019-09" db="EMBL/GenBank/DDBJ databases">
        <authorList>
            <person name="Valk L.C."/>
        </authorList>
    </citation>
    <scope>NUCLEOTIDE SEQUENCE [LARGE SCALE GENOMIC DNA]</scope>
    <source>
        <strain evidence="1">GalUA</strain>
    </source>
</reference>
<reference evidence="1 2" key="2">
    <citation type="submission" date="2020-02" db="EMBL/GenBank/DDBJ databases">
        <title>Candidatus Galacturonibacter soehngenii shows hetero-acetogenic catabolism of galacturonic acid but lacks a canonical carbon monoxide dehydrogenase/acetyl-CoA synthase complex.</title>
        <authorList>
            <person name="Diender M."/>
            <person name="Stouten G.R."/>
            <person name="Petersen J.F."/>
            <person name="Nielsen P.H."/>
            <person name="Dueholm M.S."/>
            <person name="Pronk J.T."/>
            <person name="Van Loosdrecht M.C.M."/>
        </authorList>
    </citation>
    <scope>NUCLEOTIDE SEQUENCE [LARGE SCALE GENOMIC DNA]</scope>
    <source>
        <strain evidence="1">GalUA</strain>
    </source>
</reference>
<accession>A0A7V7QKW3</accession>
<protein>
    <submittedName>
        <fullName evidence="1">TnpV protein</fullName>
    </submittedName>
</protein>
<proteinExistence type="predicted"/>
<name>A0A7V7QKW3_9FIRM</name>
<evidence type="ECO:0000313" key="2">
    <source>
        <dbReference type="Proteomes" id="UP000461768"/>
    </source>
</evidence>
<gene>
    <name evidence="1" type="ORF">F7O84_13265</name>
</gene>
<sequence>MEEKSLFEELGVQYQEKDGIHYPLLSVSSEECQLANVGKYGRMWIGFLKEAYAERYRSLVRFGKLYDKASEINEEAYELLENIETVWLEKNKPKDPNSFMEQLHLRNQARMMAEEIVLREVVRKFH</sequence>
<dbReference type="Proteomes" id="UP000461768">
    <property type="component" value="Unassembled WGS sequence"/>
</dbReference>